<dbReference type="AlphaFoldDB" id="A0AA36C9A8"/>
<keyword evidence="2" id="KW-0472">Membrane</keyword>
<sequence>MVLRLFLPLAVVMLAAHAQYSNNRSPYQQQPGQSQYGYPGQNQNQNQQNQFQNRGQMPQQQNQQQQNQQQLRMQGQNFQQQNQFGQQNTNQQQFGQQQQQNQQFNNGQMNTQNSRSAVSTNPIRMTNATDMGATVTLQLRSYSNPQNSLDADTTCACPVANCDFLRANEQNNCQFSFMVVISSADQTVKMIQSDFYPFSQTISQGNWTQQITLQVPTKPSAIDVFVQHLGAVIRRSSAQLLYFNNRLTLVDAFAIPLLHVDPSSGNGRLTTQITSQLQQGSALNLDLSIQCMVNHFGKNCDLQCGTLGQSNNNNNNQVICSSQIDGTIQSCQYNSARTQVLNCVDCLNNAYNATSGLCTNNNGTPVVSGLVSHAFRTWTIVLGVLLGLALLLILCLIIAYIILRNRENEDYDNAPAVYKPPSQPASQQYSNGSNARTADEWATPARRPLLQDPNDEPYRQTTTTVTTTQQRQEHAV</sequence>
<protein>
    <submittedName>
        <fullName evidence="4">Uncharacterized protein</fullName>
    </submittedName>
</protein>
<feature type="compositionally biased region" description="Low complexity" evidence="1">
    <location>
        <begin position="459"/>
        <end position="470"/>
    </location>
</feature>
<feature type="non-terminal residue" evidence="4">
    <location>
        <position position="1"/>
    </location>
</feature>
<dbReference type="PANTHER" id="PTHR24330">
    <property type="entry name" value="HOMEOBOX PROTEIN BARH-LIKE"/>
    <property type="match status" value="1"/>
</dbReference>
<dbReference type="PANTHER" id="PTHR24330:SF19">
    <property type="entry name" value="MEDIATOR OF RNA POLYMERASE II TRANSCRIPTION SUBUNIT 29"/>
    <property type="match status" value="1"/>
</dbReference>
<evidence type="ECO:0000313" key="4">
    <source>
        <dbReference type="EMBL" id="CAJ0564751.1"/>
    </source>
</evidence>
<evidence type="ECO:0000256" key="3">
    <source>
        <dbReference type="SAM" id="SignalP"/>
    </source>
</evidence>
<dbReference type="InterPro" id="IPR052145">
    <property type="entry name" value="Mediator/Homeobox_domain"/>
</dbReference>
<feature type="signal peptide" evidence="3">
    <location>
        <begin position="1"/>
        <end position="18"/>
    </location>
</feature>
<proteinExistence type="predicted"/>
<feature type="transmembrane region" description="Helical" evidence="2">
    <location>
        <begin position="378"/>
        <end position="403"/>
    </location>
</feature>
<reference evidence="4" key="1">
    <citation type="submission" date="2023-06" db="EMBL/GenBank/DDBJ databases">
        <authorList>
            <person name="Delattre M."/>
        </authorList>
    </citation>
    <scope>NUCLEOTIDE SEQUENCE</scope>
    <source>
        <strain evidence="4">AF72</strain>
    </source>
</reference>
<evidence type="ECO:0000313" key="5">
    <source>
        <dbReference type="Proteomes" id="UP001177023"/>
    </source>
</evidence>
<dbReference type="EMBL" id="CATQJA010000905">
    <property type="protein sequence ID" value="CAJ0564751.1"/>
    <property type="molecule type" value="Genomic_DNA"/>
</dbReference>
<accession>A0AA36C9A8</accession>
<keyword evidence="5" id="KW-1185">Reference proteome</keyword>
<feature type="compositionally biased region" description="Low complexity" evidence="1">
    <location>
        <begin position="28"/>
        <end position="113"/>
    </location>
</feature>
<organism evidence="4 5">
    <name type="scientific">Mesorhabditis spiculigera</name>
    <dbReference type="NCBI Taxonomy" id="96644"/>
    <lineage>
        <taxon>Eukaryota</taxon>
        <taxon>Metazoa</taxon>
        <taxon>Ecdysozoa</taxon>
        <taxon>Nematoda</taxon>
        <taxon>Chromadorea</taxon>
        <taxon>Rhabditida</taxon>
        <taxon>Rhabditina</taxon>
        <taxon>Rhabditomorpha</taxon>
        <taxon>Rhabditoidea</taxon>
        <taxon>Rhabditidae</taxon>
        <taxon>Mesorhabditinae</taxon>
        <taxon>Mesorhabditis</taxon>
    </lineage>
</organism>
<name>A0AA36C9A8_9BILA</name>
<dbReference type="Proteomes" id="UP001177023">
    <property type="component" value="Unassembled WGS sequence"/>
</dbReference>
<feature type="compositionally biased region" description="Polar residues" evidence="1">
    <location>
        <begin position="424"/>
        <end position="436"/>
    </location>
</feature>
<feature type="region of interest" description="Disordered" evidence="1">
    <location>
        <begin position="24"/>
        <end position="118"/>
    </location>
</feature>
<keyword evidence="2" id="KW-1133">Transmembrane helix</keyword>
<evidence type="ECO:0000256" key="2">
    <source>
        <dbReference type="SAM" id="Phobius"/>
    </source>
</evidence>
<evidence type="ECO:0000256" key="1">
    <source>
        <dbReference type="SAM" id="MobiDB-lite"/>
    </source>
</evidence>
<keyword evidence="2" id="KW-0812">Transmembrane</keyword>
<comment type="caution">
    <text evidence="4">The sequence shown here is derived from an EMBL/GenBank/DDBJ whole genome shotgun (WGS) entry which is preliminary data.</text>
</comment>
<gene>
    <name evidence="4" type="ORF">MSPICULIGERA_LOCUS3421</name>
</gene>
<keyword evidence="3" id="KW-0732">Signal</keyword>
<feature type="chain" id="PRO_5041361802" evidence="3">
    <location>
        <begin position="19"/>
        <end position="476"/>
    </location>
</feature>
<feature type="region of interest" description="Disordered" evidence="1">
    <location>
        <begin position="414"/>
        <end position="476"/>
    </location>
</feature>